<proteinExistence type="predicted"/>
<name>A0A820HFE7_9BILA</name>
<dbReference type="GO" id="GO:0006548">
    <property type="term" value="P:L-histidine catabolic process"/>
    <property type="evidence" value="ECO:0007669"/>
    <property type="project" value="TreeGrafter"/>
</dbReference>
<dbReference type="AlphaFoldDB" id="A0A820HFE7"/>
<organism evidence="2 3">
    <name type="scientific">Adineta steineri</name>
    <dbReference type="NCBI Taxonomy" id="433720"/>
    <lineage>
        <taxon>Eukaryota</taxon>
        <taxon>Metazoa</taxon>
        <taxon>Spiralia</taxon>
        <taxon>Gnathifera</taxon>
        <taxon>Rotifera</taxon>
        <taxon>Eurotatoria</taxon>
        <taxon>Bdelloidea</taxon>
        <taxon>Adinetida</taxon>
        <taxon>Adinetidae</taxon>
        <taxon>Adineta</taxon>
    </lineage>
</organism>
<reference evidence="2" key="1">
    <citation type="submission" date="2021-02" db="EMBL/GenBank/DDBJ databases">
        <authorList>
            <person name="Nowell W R."/>
        </authorList>
    </citation>
    <scope>NUCLEOTIDE SEQUENCE</scope>
</reference>
<dbReference type="Pfam" id="PF01175">
    <property type="entry name" value="Urocanase"/>
    <property type="match status" value="1"/>
</dbReference>
<evidence type="ECO:0000259" key="1">
    <source>
        <dbReference type="Pfam" id="PF01175"/>
    </source>
</evidence>
<evidence type="ECO:0000313" key="2">
    <source>
        <dbReference type="EMBL" id="CAF4291495.1"/>
    </source>
</evidence>
<feature type="domain" description="Urocanase Rossmann-like" evidence="1">
    <location>
        <begin position="1"/>
        <end position="37"/>
    </location>
</feature>
<evidence type="ECO:0000313" key="3">
    <source>
        <dbReference type="Proteomes" id="UP000663881"/>
    </source>
</evidence>
<dbReference type="InterPro" id="IPR023637">
    <property type="entry name" value="Urocanase-like"/>
</dbReference>
<protein>
    <recommendedName>
        <fullName evidence="1">Urocanase Rossmann-like domain-containing protein</fullName>
    </recommendedName>
</protein>
<accession>A0A820HFE7</accession>
<dbReference type="InterPro" id="IPR035085">
    <property type="entry name" value="Urocanase_Rossmann-like"/>
</dbReference>
<sequence length="38" mass="3971">MNAGRKRFGTNDLRGRVFLSSGMGGMSGAQPKACQLLG</sequence>
<dbReference type="Gene3D" id="3.40.50.10730">
    <property type="entry name" value="Urocanase like domains"/>
    <property type="match status" value="1"/>
</dbReference>
<dbReference type="PANTHER" id="PTHR12216">
    <property type="entry name" value="UROCANATE HYDRATASE"/>
    <property type="match status" value="1"/>
</dbReference>
<dbReference type="PANTHER" id="PTHR12216:SF3">
    <property type="entry name" value="UROCANATE HYDRATASE"/>
    <property type="match status" value="1"/>
</dbReference>
<feature type="non-terminal residue" evidence="2">
    <location>
        <position position="1"/>
    </location>
</feature>
<dbReference type="SUPFAM" id="SSF111326">
    <property type="entry name" value="Urocanase"/>
    <property type="match status" value="1"/>
</dbReference>
<dbReference type="InterPro" id="IPR036190">
    <property type="entry name" value="Urocanase_sf"/>
</dbReference>
<dbReference type="InterPro" id="IPR038364">
    <property type="entry name" value="Urocanase_central_sf"/>
</dbReference>
<comment type="caution">
    <text evidence="2">The sequence shown here is derived from an EMBL/GenBank/DDBJ whole genome shotgun (WGS) entry which is preliminary data.</text>
</comment>
<dbReference type="GO" id="GO:0016153">
    <property type="term" value="F:urocanate hydratase activity"/>
    <property type="evidence" value="ECO:0007669"/>
    <property type="project" value="TreeGrafter"/>
</dbReference>
<dbReference type="Proteomes" id="UP000663881">
    <property type="component" value="Unassembled WGS sequence"/>
</dbReference>
<gene>
    <name evidence="2" type="ORF">OKA104_LOCUS45717</name>
</gene>
<dbReference type="EMBL" id="CAJOAY010015613">
    <property type="protein sequence ID" value="CAF4291495.1"/>
    <property type="molecule type" value="Genomic_DNA"/>
</dbReference>